<evidence type="ECO:0000256" key="5">
    <source>
        <dbReference type="ARBA" id="ARBA00023157"/>
    </source>
</evidence>
<dbReference type="PANTHER" id="PTHR43101">
    <property type="entry name" value="BETA-FRUCTOSIDASE"/>
    <property type="match status" value="1"/>
</dbReference>
<sequence>MQKSVTDAKRPKERVRRTRVPALVVTVLLALAAAVLSSPDTLPRAEAGPPLTVENPSFETGDLSGWTVLEGEAFNDGGVTDAEGWGWGCCFDRVGDYHFWGFAAGGDELTGRMRSSTFTLGGVGHISFLLGGGNDIDHLYVALVRESDGAELRRATNTRFDDSERMHQVVWDVSEHLGEEFYLLVVDEATGGWGHINLDHVETYHETPVIDVVPPVIRNGGFETGDLTGWTVVSGDAFGPDQVTDEPLEGMDGNYHLWGAHGVSDEATGELRSSRFVLRGTGVVDFLIGGDQDDDLFVAAVRAEDDAELARVSGPGHDAYTKVSWDLSDHLGEELYLRAVDASTTGHLNLDGVRTLETTPMHWPFDETSGTTAEDVASGVVDHIDYVFNDARYKPDSGPTRRPGVHGNALLFDGWSTWMSRQAADAFIPGTTLAVEAWVAPRSYEWRGRAQATAIVSQQDREQNAGYVLGIHEFGRLVFEVGDGVGWHTLRAPEGTELPTGQWTHVVATYDGDAGSMELYLDGQLTTSMSVPAGGYVLASSADLQVGRNNHAAPIGAFRTSTWGGLIDELKVGADIPGPDQVQAAYEAGLGDDGTVPDADVAPDRSRYDGDRYRPQYHFVPPDHWMNEPHAPIYYKGQYHLFYQYNPQGPYWGQIHWGHAVSDDLVHWRDVEPALAPAKDSPAPDGVWSGSATYDADGNPVLFFTAGDDSDTPNQRTGLALPTSLEGDLVDWEMYPEPVTVQEPDLHADEGEIWFGQFRDPFVWQETDDDGTITWYQLVTSGIKDPDTGASVGGTALLYTSTNMIDWTYEGPLLVGDSETYPATGEVWELPIFLPLGTDDEGNEKHILLVNPWFEGFSEHAVKYIWYWVGTWDAEARQFVPDDDTPRLLDYGEHFTGPAGMVAPDGRPILFTITQDRRPNQEHFDAGWAHMVGMPVELRLRDDGSVGVAPLAEFEALRTEQVASGRNIDLEAANALLDDAHADMTDMLEVEIELKTKDATEVGLELRRSGDGRERTTFSIDKAAGTFSVDRTFSSLDSDPRKGVQEGELNVAPNGKVTFRAFVDRSTIETFAGDHLITTRVYPTLADSTGVRLVADGRVKVSSLKVWNLGSIHGDVVPSHFDPRDLDGTEPLPNHDFATCDLTGWTVVEGEAFSDDHVTDAEDWGWGGTFLQAHPWGSDNRCHLWGFNEAAGGDGLTGTLRSAEFELGGDGQIDFLIGGGQDLDQLYIALVRSDNGEILRRETGTGWPAYARRRWDASDYIGERLHIEIVDHATGGFGHINIDDVNVPVVAGSLSD</sequence>
<comment type="caution">
    <text evidence="8">The sequence shown here is derived from an EMBL/GenBank/DDBJ whole genome shotgun (WGS) entry which is preliminary data.</text>
</comment>
<dbReference type="PANTHER" id="PTHR43101:SF1">
    <property type="entry name" value="BETA-FRUCTOSIDASE"/>
    <property type="match status" value="1"/>
</dbReference>
<evidence type="ECO:0000313" key="9">
    <source>
        <dbReference type="Proteomes" id="UP000460435"/>
    </source>
</evidence>
<evidence type="ECO:0000256" key="4">
    <source>
        <dbReference type="ARBA" id="ARBA00022801"/>
    </source>
</evidence>
<dbReference type="Gene3D" id="2.60.120.560">
    <property type="entry name" value="Exo-inulinase, domain 1"/>
    <property type="match status" value="1"/>
</dbReference>
<comment type="similarity">
    <text evidence="1">Belongs to the glycosyl hydrolase 32 family.</text>
</comment>
<keyword evidence="6" id="KW-0326">Glycosidase</keyword>
<dbReference type="Gene3D" id="2.60.120.200">
    <property type="match status" value="1"/>
</dbReference>
<dbReference type="InterPro" id="IPR023296">
    <property type="entry name" value="Glyco_hydro_beta-prop_sf"/>
</dbReference>
<evidence type="ECO:0000256" key="6">
    <source>
        <dbReference type="ARBA" id="ARBA00023295"/>
    </source>
</evidence>
<dbReference type="EC" id="3.2.1.26" evidence="2"/>
<dbReference type="Proteomes" id="UP000460435">
    <property type="component" value="Unassembled WGS sequence"/>
</dbReference>
<evidence type="ECO:0000259" key="7">
    <source>
        <dbReference type="SMART" id="SM00560"/>
    </source>
</evidence>
<dbReference type="InterPro" id="IPR051214">
    <property type="entry name" value="GH32_Enzymes"/>
</dbReference>
<evidence type="ECO:0000313" key="8">
    <source>
        <dbReference type="EMBL" id="NDL59871.1"/>
    </source>
</evidence>
<keyword evidence="5" id="KW-1015">Disulfide bond</keyword>
<dbReference type="SUPFAM" id="SSF49899">
    <property type="entry name" value="Concanavalin A-like lectins/glucanases"/>
    <property type="match status" value="2"/>
</dbReference>
<evidence type="ECO:0000256" key="3">
    <source>
        <dbReference type="ARBA" id="ARBA00022729"/>
    </source>
</evidence>
<dbReference type="RefSeq" id="WP_162452590.1">
    <property type="nucleotide sequence ID" value="NZ_WLZY01000009.1"/>
</dbReference>
<dbReference type="GO" id="GO:0016740">
    <property type="term" value="F:transferase activity"/>
    <property type="evidence" value="ECO:0007669"/>
    <property type="project" value="UniProtKB-KW"/>
</dbReference>
<dbReference type="CDD" id="cd08996">
    <property type="entry name" value="GH32_FFase"/>
    <property type="match status" value="1"/>
</dbReference>
<dbReference type="Gene3D" id="2.60.120.260">
    <property type="entry name" value="Galactose-binding domain-like"/>
    <property type="match status" value="1"/>
</dbReference>
<keyword evidence="4" id="KW-0378">Hydrolase</keyword>
<dbReference type="InterPro" id="IPR006558">
    <property type="entry name" value="LamG-like"/>
</dbReference>
<dbReference type="InterPro" id="IPR013320">
    <property type="entry name" value="ConA-like_dom_sf"/>
</dbReference>
<dbReference type="Pfam" id="PF08244">
    <property type="entry name" value="Glyco_hydro_32C"/>
    <property type="match status" value="1"/>
</dbReference>
<dbReference type="Gene3D" id="2.115.10.20">
    <property type="entry name" value="Glycosyl hydrolase domain, family 43"/>
    <property type="match status" value="1"/>
</dbReference>
<protein>
    <recommendedName>
        <fullName evidence="2">beta-fructofuranosidase</fullName>
        <ecNumber evidence="2">3.2.1.26</ecNumber>
    </recommendedName>
</protein>
<dbReference type="InterPro" id="IPR013189">
    <property type="entry name" value="Glyco_hydro_32_C"/>
</dbReference>
<keyword evidence="3" id="KW-0732">Signal</keyword>
<name>A0A7K3M947_9ACTN</name>
<keyword evidence="9" id="KW-1185">Reference proteome</keyword>
<reference evidence="8 9" key="1">
    <citation type="submission" date="2019-11" db="EMBL/GenBank/DDBJ databases">
        <authorList>
            <person name="Li X.-J."/>
            <person name="Feng X.-M."/>
        </authorList>
    </citation>
    <scope>NUCLEOTIDE SEQUENCE [LARGE SCALE GENOMIC DNA]</scope>
    <source>
        <strain evidence="8 9">XMNu-373</strain>
    </source>
</reference>
<accession>A0A7K3M947</accession>
<dbReference type="GO" id="GO:0005975">
    <property type="term" value="P:carbohydrate metabolic process"/>
    <property type="evidence" value="ECO:0007669"/>
    <property type="project" value="InterPro"/>
</dbReference>
<proteinExistence type="inferred from homology"/>
<gene>
    <name evidence="8" type="ORF">F7O44_22610</name>
</gene>
<dbReference type="SUPFAM" id="SSF75005">
    <property type="entry name" value="Arabinanase/levansucrase/invertase"/>
    <property type="match status" value="1"/>
</dbReference>
<dbReference type="Pfam" id="PF00251">
    <property type="entry name" value="Glyco_hydro_32N"/>
    <property type="match status" value="1"/>
</dbReference>
<dbReference type="EMBL" id="WLZY01000009">
    <property type="protein sequence ID" value="NDL59871.1"/>
    <property type="molecule type" value="Genomic_DNA"/>
</dbReference>
<feature type="domain" description="LamG-like jellyroll fold" evidence="7">
    <location>
        <begin position="431"/>
        <end position="580"/>
    </location>
</feature>
<dbReference type="SMART" id="SM00560">
    <property type="entry name" value="LamGL"/>
    <property type="match status" value="1"/>
</dbReference>
<dbReference type="Pfam" id="PF13385">
    <property type="entry name" value="Laminin_G_3"/>
    <property type="match status" value="1"/>
</dbReference>
<evidence type="ECO:0000256" key="2">
    <source>
        <dbReference type="ARBA" id="ARBA00012758"/>
    </source>
</evidence>
<organism evidence="8 9">
    <name type="scientific">Phytoactinopolyspora mesophila</name>
    <dbReference type="NCBI Taxonomy" id="2650750"/>
    <lineage>
        <taxon>Bacteria</taxon>
        <taxon>Bacillati</taxon>
        <taxon>Actinomycetota</taxon>
        <taxon>Actinomycetes</taxon>
        <taxon>Jiangellales</taxon>
        <taxon>Jiangellaceae</taxon>
        <taxon>Phytoactinopolyspora</taxon>
    </lineage>
</organism>
<dbReference type="InterPro" id="IPR013148">
    <property type="entry name" value="Glyco_hydro_32_N"/>
</dbReference>
<dbReference type="SMART" id="SM00640">
    <property type="entry name" value="Glyco_32"/>
    <property type="match status" value="1"/>
</dbReference>
<keyword evidence="8" id="KW-0808">Transferase</keyword>
<dbReference type="InterPro" id="IPR001362">
    <property type="entry name" value="Glyco_hydro_32"/>
</dbReference>
<dbReference type="GO" id="GO:0004564">
    <property type="term" value="F:beta-fructofuranosidase activity"/>
    <property type="evidence" value="ECO:0007669"/>
    <property type="project" value="UniProtKB-EC"/>
</dbReference>
<evidence type="ECO:0000256" key="1">
    <source>
        <dbReference type="ARBA" id="ARBA00009902"/>
    </source>
</evidence>